<evidence type="ECO:0000256" key="2">
    <source>
        <dbReference type="ARBA" id="ARBA00022692"/>
    </source>
</evidence>
<keyword evidence="4 6" id="KW-0472">Membrane</keyword>
<dbReference type="Proteomes" id="UP001307889">
    <property type="component" value="Chromosome 9"/>
</dbReference>
<feature type="transmembrane region" description="Helical" evidence="6">
    <location>
        <begin position="60"/>
        <end position="81"/>
    </location>
</feature>
<feature type="transmembrane region" description="Helical" evidence="6">
    <location>
        <begin position="353"/>
        <end position="370"/>
    </location>
</feature>
<keyword evidence="2 6" id="KW-0812">Transmembrane</keyword>
<name>A0ABN7B2J9_9HEMI</name>
<evidence type="ECO:0000256" key="4">
    <source>
        <dbReference type="ARBA" id="ARBA00023136"/>
    </source>
</evidence>
<evidence type="ECO:0000256" key="6">
    <source>
        <dbReference type="SAM" id="Phobius"/>
    </source>
</evidence>
<keyword evidence="3 6" id="KW-1133">Transmembrane helix</keyword>
<comment type="subcellular location">
    <subcellularLocation>
        <location evidence="1">Membrane</location>
        <topology evidence="1">Multi-pass membrane protein</topology>
    </subcellularLocation>
</comment>
<feature type="transmembrane region" description="Helical" evidence="6">
    <location>
        <begin position="34"/>
        <end position="54"/>
    </location>
</feature>
<feature type="domain" description="Amino acid transporter transmembrane" evidence="7">
    <location>
        <begin position="28"/>
        <end position="432"/>
    </location>
</feature>
<evidence type="ECO:0000313" key="8">
    <source>
        <dbReference type="EMBL" id="BES98650.1"/>
    </source>
</evidence>
<protein>
    <submittedName>
        <fullName evidence="8">Amino acid transporter</fullName>
    </submittedName>
</protein>
<dbReference type="PANTHER" id="PTHR22950:SF340">
    <property type="entry name" value="AMINO ACID TRANSPORTER TRANSMEMBRANE DOMAIN-CONTAINING PROTEIN-RELATED"/>
    <property type="match status" value="1"/>
</dbReference>
<feature type="compositionally biased region" description="Polar residues" evidence="5">
    <location>
        <begin position="1"/>
        <end position="17"/>
    </location>
</feature>
<evidence type="ECO:0000256" key="1">
    <source>
        <dbReference type="ARBA" id="ARBA00004141"/>
    </source>
</evidence>
<dbReference type="PANTHER" id="PTHR22950">
    <property type="entry name" value="AMINO ACID TRANSPORTER"/>
    <property type="match status" value="1"/>
</dbReference>
<reference evidence="8 9" key="1">
    <citation type="submission" date="2023-09" db="EMBL/GenBank/DDBJ databases">
        <title>Nesidiocoris tenuis whole genome shotgun sequence.</title>
        <authorList>
            <person name="Shibata T."/>
            <person name="Shimoda M."/>
            <person name="Kobayashi T."/>
            <person name="Uehara T."/>
        </authorList>
    </citation>
    <scope>NUCLEOTIDE SEQUENCE [LARGE SCALE GENOMIC DNA]</scope>
    <source>
        <strain evidence="8 9">Japan</strain>
    </source>
</reference>
<feature type="transmembrane region" description="Helical" evidence="6">
    <location>
        <begin position="194"/>
        <end position="212"/>
    </location>
</feature>
<feature type="transmembrane region" description="Helical" evidence="6">
    <location>
        <begin position="308"/>
        <end position="332"/>
    </location>
</feature>
<sequence length="457" mass="50953">MAETSTQSVPKNLSDTSYDPHENRTTGTINNFQAFLHLVKCSFGIGVLAFPYGFKHAGMIAGMVLGISVSVFCVYCFHVLFHTMNKIAAELRVPYVTVPDAMIHSMTHTHAWCAPMVKLTRPFIGTIIFICYFGICTAYINYLTVMSLTISEKYKSSAEGPVNLVRSITSIIWVIPLFMVNCLRDLKTLAPASLIGNVTTLIAMCMVLGAILDPTEPFSDTWESYGELSTAPLFIGTILFAVESFGVIVAVERDVIQPKRFLGWFGVFNISMSIVVAWYLFVGIAGYWKFGADTKATIVHTITRPAWLGTTVQIIMGVAIFCSYPLQCFVAIEVMWTNYLSLKVTKNNTLWEYVFRFVFTLCTGLVSLLVPRLDLIVSLVGAFCLSLLGFVIPGLLDYNVVSGRHGWKRPFILVRDIIIMLLGLVAFAIGVYSPLYNLVEETTKNTTRSVYFDYYYG</sequence>
<evidence type="ECO:0000256" key="5">
    <source>
        <dbReference type="SAM" id="MobiDB-lite"/>
    </source>
</evidence>
<feature type="transmembrane region" description="Helical" evidence="6">
    <location>
        <begin position="417"/>
        <end position="435"/>
    </location>
</feature>
<dbReference type="Pfam" id="PF01490">
    <property type="entry name" value="Aa_trans"/>
    <property type="match status" value="1"/>
</dbReference>
<accession>A0ABN7B2J9</accession>
<dbReference type="EMBL" id="AP028917">
    <property type="protein sequence ID" value="BES98650.1"/>
    <property type="molecule type" value="Genomic_DNA"/>
</dbReference>
<evidence type="ECO:0000256" key="3">
    <source>
        <dbReference type="ARBA" id="ARBA00022989"/>
    </source>
</evidence>
<feature type="transmembrane region" description="Helical" evidence="6">
    <location>
        <begin position="164"/>
        <end position="182"/>
    </location>
</feature>
<feature type="transmembrane region" description="Helical" evidence="6">
    <location>
        <begin position="232"/>
        <end position="251"/>
    </location>
</feature>
<feature type="transmembrane region" description="Helical" evidence="6">
    <location>
        <begin position="263"/>
        <end position="288"/>
    </location>
</feature>
<feature type="region of interest" description="Disordered" evidence="5">
    <location>
        <begin position="1"/>
        <end position="22"/>
    </location>
</feature>
<feature type="transmembrane region" description="Helical" evidence="6">
    <location>
        <begin position="123"/>
        <end position="144"/>
    </location>
</feature>
<proteinExistence type="predicted"/>
<dbReference type="InterPro" id="IPR013057">
    <property type="entry name" value="AA_transpt_TM"/>
</dbReference>
<gene>
    <name evidence="8" type="ORF">NTJ_11467</name>
</gene>
<evidence type="ECO:0000313" key="9">
    <source>
        <dbReference type="Proteomes" id="UP001307889"/>
    </source>
</evidence>
<organism evidence="8 9">
    <name type="scientific">Nesidiocoris tenuis</name>
    <dbReference type="NCBI Taxonomy" id="355587"/>
    <lineage>
        <taxon>Eukaryota</taxon>
        <taxon>Metazoa</taxon>
        <taxon>Ecdysozoa</taxon>
        <taxon>Arthropoda</taxon>
        <taxon>Hexapoda</taxon>
        <taxon>Insecta</taxon>
        <taxon>Pterygota</taxon>
        <taxon>Neoptera</taxon>
        <taxon>Paraneoptera</taxon>
        <taxon>Hemiptera</taxon>
        <taxon>Heteroptera</taxon>
        <taxon>Panheteroptera</taxon>
        <taxon>Cimicomorpha</taxon>
        <taxon>Miridae</taxon>
        <taxon>Dicyphina</taxon>
        <taxon>Nesidiocoris</taxon>
    </lineage>
</organism>
<evidence type="ECO:0000259" key="7">
    <source>
        <dbReference type="Pfam" id="PF01490"/>
    </source>
</evidence>
<keyword evidence="9" id="KW-1185">Reference proteome</keyword>
<feature type="transmembrane region" description="Helical" evidence="6">
    <location>
        <begin position="376"/>
        <end position="396"/>
    </location>
</feature>